<proteinExistence type="predicted"/>
<accession>A0A6J6K9V8</accession>
<evidence type="ECO:0000256" key="1">
    <source>
        <dbReference type="SAM" id="MobiDB-lite"/>
    </source>
</evidence>
<sequence length="82" mass="9132">MAQLVTRIDEALALKVDEMILSGVAENRSELVRLGLEQMIDRFERERTGAAIAGAYERLPQSKSESEGLDSATRALVNEEPW</sequence>
<name>A0A6J6K9V8_9ZZZZ</name>
<dbReference type="EMBL" id="CAFAAH010000122">
    <property type="protein sequence ID" value="CAB4798753.1"/>
    <property type="molecule type" value="Genomic_DNA"/>
</dbReference>
<dbReference type="EMBL" id="CAEZWM010000005">
    <property type="protein sequence ID" value="CAB4645768.1"/>
    <property type="molecule type" value="Genomic_DNA"/>
</dbReference>
<evidence type="ECO:0000313" key="3">
    <source>
        <dbReference type="EMBL" id="CAB4798753.1"/>
    </source>
</evidence>
<reference evidence="2" key="1">
    <citation type="submission" date="2020-05" db="EMBL/GenBank/DDBJ databases">
        <authorList>
            <person name="Chiriac C."/>
            <person name="Salcher M."/>
            <person name="Ghai R."/>
            <person name="Kavagutti S V."/>
        </authorList>
    </citation>
    <scope>NUCLEOTIDE SEQUENCE</scope>
</reference>
<protein>
    <submittedName>
        <fullName evidence="2">Unannotated protein</fullName>
    </submittedName>
</protein>
<feature type="region of interest" description="Disordered" evidence="1">
    <location>
        <begin position="61"/>
        <end position="82"/>
    </location>
</feature>
<organism evidence="2">
    <name type="scientific">freshwater metagenome</name>
    <dbReference type="NCBI Taxonomy" id="449393"/>
    <lineage>
        <taxon>unclassified sequences</taxon>
        <taxon>metagenomes</taxon>
        <taxon>ecological metagenomes</taxon>
    </lineage>
</organism>
<dbReference type="AlphaFoldDB" id="A0A6J6K9V8"/>
<evidence type="ECO:0000313" key="2">
    <source>
        <dbReference type="EMBL" id="CAB4645768.1"/>
    </source>
</evidence>
<gene>
    <name evidence="2" type="ORF">UFOPK2242_00111</name>
    <name evidence="3" type="ORF">UFOPK2996_00949</name>
</gene>